<comment type="similarity">
    <text evidence="1 5">Belongs to the metallo-dependent hydrolases superfamily. NagA family.</text>
</comment>
<feature type="domain" description="Amidohydrolase-related" evidence="6">
    <location>
        <begin position="48"/>
        <end position="364"/>
    </location>
</feature>
<reference evidence="7 8" key="1">
    <citation type="submission" date="2022-11" db="EMBL/GenBank/DDBJ databases">
        <title>Study of microbial diversity in lake waters.</title>
        <authorList>
            <person name="Zhang J."/>
        </authorList>
    </citation>
    <scope>NUCLEOTIDE SEQUENCE [LARGE SCALE GENOMIC DNA]</scope>
    <source>
        <strain evidence="7 8">DT12</strain>
    </source>
</reference>
<evidence type="ECO:0000256" key="2">
    <source>
        <dbReference type="ARBA" id="ARBA00022723"/>
    </source>
</evidence>
<organism evidence="7 8">
    <name type="scientific">Tumebacillus lacus</name>
    <dbReference type="NCBI Taxonomy" id="2995335"/>
    <lineage>
        <taxon>Bacteria</taxon>
        <taxon>Bacillati</taxon>
        <taxon>Bacillota</taxon>
        <taxon>Bacilli</taxon>
        <taxon>Bacillales</taxon>
        <taxon>Alicyclobacillaceae</taxon>
        <taxon>Tumebacillus</taxon>
    </lineage>
</organism>
<dbReference type="GO" id="GO:0008448">
    <property type="term" value="F:N-acetylglucosamine-6-phosphate deacetylase activity"/>
    <property type="evidence" value="ECO:0007669"/>
    <property type="project" value="UniProtKB-EC"/>
</dbReference>
<keyword evidence="3 5" id="KW-0378">Hydrolase</keyword>
<dbReference type="Proteomes" id="UP001208017">
    <property type="component" value="Unassembled WGS sequence"/>
</dbReference>
<dbReference type="SUPFAM" id="SSF51338">
    <property type="entry name" value="Composite domain of metallo-dependent hydrolases"/>
    <property type="match status" value="1"/>
</dbReference>
<dbReference type="InterPro" id="IPR006680">
    <property type="entry name" value="Amidohydro-rel"/>
</dbReference>
<dbReference type="SUPFAM" id="SSF51556">
    <property type="entry name" value="Metallo-dependent hydrolases"/>
    <property type="match status" value="1"/>
</dbReference>
<dbReference type="PANTHER" id="PTHR11113:SF14">
    <property type="entry name" value="N-ACETYLGLUCOSAMINE-6-PHOSPHATE DEACETYLASE"/>
    <property type="match status" value="1"/>
</dbReference>
<dbReference type="Gene3D" id="2.30.40.10">
    <property type="entry name" value="Urease, subunit C, domain 1"/>
    <property type="match status" value="1"/>
</dbReference>
<name>A0ABT3WYI3_9BACL</name>
<evidence type="ECO:0000256" key="4">
    <source>
        <dbReference type="ARBA" id="ARBA00023277"/>
    </source>
</evidence>
<evidence type="ECO:0000256" key="5">
    <source>
        <dbReference type="PIRNR" id="PIRNR038994"/>
    </source>
</evidence>
<dbReference type="Pfam" id="PF01979">
    <property type="entry name" value="Amidohydro_1"/>
    <property type="match status" value="1"/>
</dbReference>
<evidence type="ECO:0000256" key="1">
    <source>
        <dbReference type="ARBA" id="ARBA00010716"/>
    </source>
</evidence>
<sequence>MNQTIIQGNLVVGRQILDDHLLIVADGKITYIGPRRDETPDLICAEGYIVPGYLDVHVHGSNGHDVMDGSRAALEGISASLARYGVTGYLATTLTGGIGDLRQVLAACRQFADERPPGAELLGIHLEGPWINMRHKGAQNAAFVVTPAVEDADALLQAAGGLLKVVTLAPEHPESHEVIAHLTAHGVQVSVGHSDATYDHVKEAMNHGLSHVTHCYNAMRPLHHREPGVVGAAMYHDELTTELIADGVHVHPVAMSILYRLKRANNLVLVSDGMRAVGMEDGAYDLGGLDVLLKDGEARLPDGTLAGSTLTLDRAVQNMVRLCRVPLPEAVEMATATPARLIGVADRKGRLAVGHDADFLVLDTELNVVRTYGAGRLLYEKKTTLL</sequence>
<accession>A0ABT3WYI3</accession>
<dbReference type="EMBL" id="JAPMLT010000001">
    <property type="protein sequence ID" value="MCX7568812.1"/>
    <property type="molecule type" value="Genomic_DNA"/>
</dbReference>
<evidence type="ECO:0000313" key="8">
    <source>
        <dbReference type="Proteomes" id="UP001208017"/>
    </source>
</evidence>
<dbReference type="InterPro" id="IPR011059">
    <property type="entry name" value="Metal-dep_hydrolase_composite"/>
</dbReference>
<comment type="caution">
    <text evidence="7">The sequence shown here is derived from an EMBL/GenBank/DDBJ whole genome shotgun (WGS) entry which is preliminary data.</text>
</comment>
<dbReference type="Gene3D" id="3.20.20.140">
    <property type="entry name" value="Metal-dependent hydrolases"/>
    <property type="match status" value="1"/>
</dbReference>
<gene>
    <name evidence="7" type="primary">nagA</name>
    <name evidence="7" type="ORF">OS242_02345</name>
</gene>
<dbReference type="InterPro" id="IPR032466">
    <property type="entry name" value="Metal_Hydrolase"/>
</dbReference>
<proteinExistence type="inferred from homology"/>
<keyword evidence="8" id="KW-1185">Reference proteome</keyword>
<dbReference type="PANTHER" id="PTHR11113">
    <property type="entry name" value="N-ACETYLGLUCOSAMINE-6-PHOSPHATE DEACETYLASE"/>
    <property type="match status" value="1"/>
</dbReference>
<keyword evidence="2" id="KW-0479">Metal-binding</keyword>
<dbReference type="InterPro" id="IPR003764">
    <property type="entry name" value="GlcNAc_6-P_deAcase"/>
</dbReference>
<dbReference type="RefSeq" id="WP_267150049.1">
    <property type="nucleotide sequence ID" value="NZ_JAPMLT010000001.1"/>
</dbReference>
<dbReference type="EC" id="3.5.1.25" evidence="7"/>
<evidence type="ECO:0000313" key="7">
    <source>
        <dbReference type="EMBL" id="MCX7568812.1"/>
    </source>
</evidence>
<evidence type="ECO:0000256" key="3">
    <source>
        <dbReference type="ARBA" id="ARBA00022801"/>
    </source>
</evidence>
<dbReference type="NCBIfam" id="TIGR00221">
    <property type="entry name" value="nagA"/>
    <property type="match status" value="1"/>
</dbReference>
<dbReference type="PIRSF" id="PIRSF038994">
    <property type="entry name" value="NagA"/>
    <property type="match status" value="1"/>
</dbReference>
<evidence type="ECO:0000259" key="6">
    <source>
        <dbReference type="Pfam" id="PF01979"/>
    </source>
</evidence>
<keyword evidence="4 5" id="KW-0119">Carbohydrate metabolism</keyword>
<dbReference type="CDD" id="cd00854">
    <property type="entry name" value="NagA"/>
    <property type="match status" value="1"/>
</dbReference>
<protein>
    <submittedName>
        <fullName evidence="7">N-acetylglucosamine-6-phosphate deacetylase</fullName>
        <ecNumber evidence="7">3.5.1.25</ecNumber>
    </submittedName>
</protein>